<evidence type="ECO:0000256" key="4">
    <source>
        <dbReference type="ARBA" id="ARBA00022793"/>
    </source>
</evidence>
<dbReference type="Proteomes" id="UP000078476">
    <property type="component" value="Unassembled WGS sequence"/>
</dbReference>
<comment type="function">
    <text evidence="11">Catalyzes the decarboxylation of carboxynorspermidine and carboxyspermidine.</text>
</comment>
<comment type="caution">
    <text evidence="14">The sequence shown here is derived from an EMBL/GenBank/DDBJ whole genome shotgun (WGS) entry which is preliminary data.</text>
</comment>
<dbReference type="Pfam" id="PF02784">
    <property type="entry name" value="Orn_Arg_deC_N"/>
    <property type="match status" value="1"/>
</dbReference>
<name>A0A177MYF8_9GAMM</name>
<dbReference type="AlphaFoldDB" id="A0A177MYF8"/>
<dbReference type="GO" id="GO:0005737">
    <property type="term" value="C:cytoplasm"/>
    <property type="evidence" value="ECO:0007669"/>
    <property type="project" value="UniProtKB-SubCell"/>
</dbReference>
<feature type="domain" description="Orn/DAP/Arg decarboxylase 2 N-terminal" evidence="13">
    <location>
        <begin position="33"/>
        <end position="236"/>
    </location>
</feature>
<dbReference type="PANTHER" id="PTHR43727">
    <property type="entry name" value="DIAMINOPIMELATE DECARBOXYLASE"/>
    <property type="match status" value="1"/>
</dbReference>
<evidence type="ECO:0000256" key="6">
    <source>
        <dbReference type="ARBA" id="ARBA00023066"/>
    </source>
</evidence>
<evidence type="ECO:0000256" key="7">
    <source>
        <dbReference type="ARBA" id="ARBA00023239"/>
    </source>
</evidence>
<evidence type="ECO:0000256" key="3">
    <source>
        <dbReference type="ARBA" id="ARBA00013633"/>
    </source>
</evidence>
<dbReference type="InterPro" id="IPR022644">
    <property type="entry name" value="De-COase2_N"/>
</dbReference>
<evidence type="ECO:0000256" key="11">
    <source>
        <dbReference type="PIRNR" id="PIRNR038941"/>
    </source>
</evidence>
<dbReference type="GO" id="GO:0045312">
    <property type="term" value="P:nor-spermidine biosynthetic process"/>
    <property type="evidence" value="ECO:0007669"/>
    <property type="project" value="InterPro"/>
</dbReference>
<proteinExistence type="inferred from homology"/>
<dbReference type="InterPro" id="IPR009006">
    <property type="entry name" value="Ala_racemase/Decarboxylase_C"/>
</dbReference>
<keyword evidence="5 11" id="KW-0663">Pyridoxal phosphate</keyword>
<organism evidence="14 15">
    <name type="scientific">Methylomonas lenta</name>
    <dbReference type="NCBI Taxonomy" id="980561"/>
    <lineage>
        <taxon>Bacteria</taxon>
        <taxon>Pseudomonadati</taxon>
        <taxon>Pseudomonadota</taxon>
        <taxon>Gammaproteobacteria</taxon>
        <taxon>Methylococcales</taxon>
        <taxon>Methylococcaceae</taxon>
        <taxon>Methylomonas</taxon>
    </lineage>
</organism>
<comment type="catalytic activity">
    <reaction evidence="10 11">
        <text>carboxynorspermidine + H(+) = norspermidine + CO2</text>
        <dbReference type="Rhea" id="RHEA:34099"/>
        <dbReference type="ChEBI" id="CHEBI:15378"/>
        <dbReference type="ChEBI" id="CHEBI:16526"/>
        <dbReference type="ChEBI" id="CHEBI:57920"/>
        <dbReference type="ChEBI" id="CHEBI:65070"/>
        <dbReference type="EC" id="4.1.1.96"/>
    </reaction>
</comment>
<protein>
    <recommendedName>
        <fullName evidence="3 11">Carboxynorspermidine/carboxyspermidine decarboxylase</fullName>
        <shortName evidence="11">CANS DC/CAS DC</shortName>
        <shortName evidence="11">CANSDC/CASDC</shortName>
        <ecNumber evidence="2 11">4.1.1.96</ecNumber>
    </recommendedName>
</protein>
<evidence type="ECO:0000313" key="14">
    <source>
        <dbReference type="EMBL" id="OAI09939.1"/>
    </source>
</evidence>
<feature type="binding site" evidence="12">
    <location>
        <position position="235"/>
    </location>
    <ligand>
        <name>substrate</name>
    </ligand>
</feature>
<dbReference type="NCBIfam" id="TIGR01047">
    <property type="entry name" value="nspC"/>
    <property type="match status" value="1"/>
</dbReference>
<feature type="binding site" evidence="12">
    <location>
        <position position="271"/>
    </location>
    <ligand>
        <name>substrate</name>
    </ligand>
</feature>
<keyword evidence="7 11" id="KW-0456">Lyase</keyword>
<evidence type="ECO:0000256" key="5">
    <source>
        <dbReference type="ARBA" id="ARBA00022898"/>
    </source>
</evidence>
<dbReference type="SUPFAM" id="SSF51419">
    <property type="entry name" value="PLP-binding barrel"/>
    <property type="match status" value="1"/>
</dbReference>
<dbReference type="PANTHER" id="PTHR43727:SF1">
    <property type="entry name" value="CARBOXYNORSPERMIDINE_CARBOXYSPERMIDINE DECARBOXYLASE"/>
    <property type="match status" value="1"/>
</dbReference>
<dbReference type="CDD" id="cd06829">
    <property type="entry name" value="PLPDE_III_CANSDC"/>
    <property type="match status" value="1"/>
</dbReference>
<dbReference type="PIRSF" id="PIRSF038941">
    <property type="entry name" value="NspC"/>
    <property type="match status" value="1"/>
</dbReference>
<comment type="similarity">
    <text evidence="8 11">Belongs to the Orn/Lys/Arg decarboxylase class-II family. NspC subfamily.</text>
</comment>
<reference evidence="14 15" key="1">
    <citation type="submission" date="2016-03" db="EMBL/GenBank/DDBJ databases">
        <authorList>
            <person name="Ploux O."/>
        </authorList>
    </citation>
    <scope>NUCLEOTIDE SEQUENCE [LARGE SCALE GENOMIC DNA]</scope>
    <source>
        <strain evidence="14 15">R-45370</strain>
    </source>
</reference>
<evidence type="ECO:0000256" key="9">
    <source>
        <dbReference type="ARBA" id="ARBA00047351"/>
    </source>
</evidence>
<dbReference type="Gene3D" id="3.20.20.10">
    <property type="entry name" value="Alanine racemase"/>
    <property type="match status" value="1"/>
</dbReference>
<evidence type="ECO:0000313" key="15">
    <source>
        <dbReference type="Proteomes" id="UP000078476"/>
    </source>
</evidence>
<keyword evidence="11" id="KW-0620">Polyamine biosynthesis</keyword>
<evidence type="ECO:0000256" key="2">
    <source>
        <dbReference type="ARBA" id="ARBA00012259"/>
    </source>
</evidence>
<gene>
    <name evidence="14" type="ORF">A1359_17860</name>
</gene>
<keyword evidence="11" id="KW-0963">Cytoplasm</keyword>
<keyword evidence="6 11" id="KW-0745">Spermidine biosynthesis</keyword>
<comment type="cofactor">
    <cofactor evidence="1 11">
        <name>pyridoxal 5'-phosphate</name>
        <dbReference type="ChEBI" id="CHEBI:597326"/>
    </cofactor>
</comment>
<dbReference type="InterPro" id="IPR029066">
    <property type="entry name" value="PLP-binding_barrel"/>
</dbReference>
<accession>A0A177MYF8</accession>
<dbReference type="Gene3D" id="2.40.37.10">
    <property type="entry name" value="Lyase, Ornithine Decarboxylase, Chain A, domain 1"/>
    <property type="match status" value="1"/>
</dbReference>
<evidence type="ECO:0000256" key="10">
    <source>
        <dbReference type="ARBA" id="ARBA00047389"/>
    </source>
</evidence>
<evidence type="ECO:0000256" key="1">
    <source>
        <dbReference type="ARBA" id="ARBA00001933"/>
    </source>
</evidence>
<dbReference type="EMBL" id="LUUI01000162">
    <property type="protein sequence ID" value="OAI09939.1"/>
    <property type="molecule type" value="Genomic_DNA"/>
</dbReference>
<keyword evidence="4 11" id="KW-0210">Decarboxylase</keyword>
<sequence>MPPVRTPYYLIDEIKLQKNLEILRFIREQSGAKSVLALKCFSTWCVFDLMRQYMDGATSSSLFEARLGHEKFGKEVHAYSVVYSADEIDAVSQFADKIIFNSISQLKRFYAQVQGMVIGLRVNPGISYSHFDLADPARKCCRLGVCSDQDLDSVADMISGIMFHFNCENDDIENIIAAIEQIGNQYASLLEKMTWVSLGGGISFTQEGYPIEKLCKALKGFSEKYAVQVYLEPGEAAISQSTELVTTVLDIVHNEVDIAIVDSFVEGHLLDHLIYRTTPKISFPRPGNHRIMIAGRSCLAGDIFGTYDLETKLNVGDEIRIADTAGYTMVKKNWFNGLPMPSIVVRRLNGTIELVRRFGYEDFVNNLS</sequence>
<evidence type="ECO:0000256" key="8">
    <source>
        <dbReference type="ARBA" id="ARBA00025802"/>
    </source>
</evidence>
<comment type="catalytic activity">
    <reaction evidence="9 11">
        <text>carboxyspermidine + H(+) = spermidine + CO2</text>
        <dbReference type="Rhea" id="RHEA:34095"/>
        <dbReference type="ChEBI" id="CHEBI:15378"/>
        <dbReference type="ChEBI" id="CHEBI:16526"/>
        <dbReference type="ChEBI" id="CHEBI:57834"/>
        <dbReference type="ChEBI" id="CHEBI:65072"/>
        <dbReference type="EC" id="4.1.1.96"/>
    </reaction>
</comment>
<comment type="subcellular location">
    <subcellularLocation>
        <location evidence="11">Cytoplasm</location>
    </subcellularLocation>
</comment>
<dbReference type="OrthoDB" id="9804410at2"/>
<dbReference type="GO" id="GO:0008295">
    <property type="term" value="P:spermidine biosynthetic process"/>
    <property type="evidence" value="ECO:0007669"/>
    <property type="project" value="UniProtKB-KW"/>
</dbReference>
<keyword evidence="15" id="KW-1185">Reference proteome</keyword>
<dbReference type="EC" id="4.1.1.96" evidence="2 11"/>
<dbReference type="RefSeq" id="WP_066987925.1">
    <property type="nucleotide sequence ID" value="NZ_LUUI01000162.1"/>
</dbReference>
<evidence type="ECO:0000259" key="13">
    <source>
        <dbReference type="Pfam" id="PF02784"/>
    </source>
</evidence>
<comment type="subunit">
    <text evidence="11">Homodimer.</text>
</comment>
<dbReference type="GO" id="GO:0009089">
    <property type="term" value="P:lysine biosynthetic process via diaminopimelate"/>
    <property type="evidence" value="ECO:0007669"/>
    <property type="project" value="TreeGrafter"/>
</dbReference>
<dbReference type="STRING" id="980561.A1359_17860"/>
<evidence type="ECO:0000256" key="12">
    <source>
        <dbReference type="PIRSR" id="PIRSR038941-1"/>
    </source>
</evidence>
<dbReference type="GO" id="GO:0008836">
    <property type="term" value="F:diaminopimelate decarboxylase activity"/>
    <property type="evidence" value="ECO:0007669"/>
    <property type="project" value="TreeGrafter"/>
</dbReference>
<dbReference type="SUPFAM" id="SSF50621">
    <property type="entry name" value="Alanine racemase C-terminal domain-like"/>
    <property type="match status" value="1"/>
</dbReference>
<dbReference type="InterPro" id="IPR005730">
    <property type="entry name" value="Nsp_de-COase"/>
</dbReference>